<reference evidence="2 3" key="1">
    <citation type="submission" date="2020-08" db="EMBL/GenBank/DDBJ databases">
        <title>Genomic Encyclopedia of Type Strains, Phase IV (KMG-IV): sequencing the most valuable type-strain genomes for metagenomic binning, comparative biology and taxonomic classification.</title>
        <authorList>
            <person name="Goeker M."/>
        </authorList>
    </citation>
    <scope>NUCLEOTIDE SEQUENCE [LARGE SCALE GENOMIC DNA]</scope>
    <source>
        <strain evidence="2 3">DSM 22368</strain>
    </source>
</reference>
<keyword evidence="1" id="KW-0732">Signal</keyword>
<comment type="caution">
    <text evidence="2">The sequence shown here is derived from an EMBL/GenBank/DDBJ whole genome shotgun (WGS) entry which is preliminary data.</text>
</comment>
<dbReference type="Proteomes" id="UP000528457">
    <property type="component" value="Unassembled WGS sequence"/>
</dbReference>
<evidence type="ECO:0000313" key="2">
    <source>
        <dbReference type="EMBL" id="MBB6521861.1"/>
    </source>
</evidence>
<gene>
    <name evidence="2" type="ORF">HNR48_002146</name>
</gene>
<dbReference type="InParanoid" id="A0A7X0JUY2"/>
<evidence type="ECO:0000256" key="1">
    <source>
        <dbReference type="SAM" id="SignalP"/>
    </source>
</evidence>
<dbReference type="EMBL" id="JACHHT010000002">
    <property type="protein sequence ID" value="MBB6521861.1"/>
    <property type="molecule type" value="Genomic_DNA"/>
</dbReference>
<sequence length="1789" mass="188370">MELNRLDFKALRCLSLSLLLFAGLVQAQIVIPPGGGEQQPEEMVSERESYKAETLNDFSQVYKVDRHFYKLKSEDVGNRSLVIRVVEKKAGGTELSRDIKTIALTVEEEAACLPPTIEAISSPSELRNVFNSSFQGSGYSLQGKTSLEPDSLMGGSFNYQLPGVKVTLNASGRLSVESGNLDGSDDAGGYNMHVYRDDGNLDQSDLVSSQNINSYPAGIDLDAGNYIVAFSVFSYVRINGSNLQSSCTSEWSFCSGSLDFSMQLAFDQGDMTIVPLQSATPSKGVVPPFQYKATSPGGISRVSMQHNGQSLDLRTEDEVIYFLDLENPEHLNFLGGAISGQTQVDITLRAENNCGMNFEKPYRIDVLPDVAPSISSASSQALSLQIGEIQQRALVVQDPGFNVQHIKAVLLSENADPSSLDLSLSNYSNEIVAEVGSLNLDDYGWTSSRTSELSLRVPVEAKVGLNPGNFQFRFLVFDGLGNSVVSSSVNAEIKASDFPPSLTLTPPGFRIPAGGKTNVEIKVRHQAPLANLEYQIGSADVQTVNLNGDREYDGLVQIDIPQNALIGDSISFSATVTDQGGKASTEFAQIEVGDWGENSITIDASSGIEELTLAHSYSNITVLNTSVRYANPDIQLNRLTIGNGGEVITQYRQLDDGSGSANENLGELTIREQLDVQAGGILSVDSLYTRTIPGFTDFRSSHGGAALEVNAEAFDSISLPVWPGMSGPDQGHQEYNQQGSGGGVLIIHAPAIVVNGTIHANGKDASSSGAGAGGTVRLHTTSLSGTGTVSANGGNCTGYYCNSSGAGGRIAIYFDSFSGGDILDSLTLQAREGTKIHPRKSSGPGTVYVKAQSDAAPSLLISSNTANNTAQNDIPSTVIYGLLPHTISQIEDIGSGQQKITISDNFNTELKWSQTYPSTLARQSLIGQPFILDSSQSDGSIYTVIANTDNSLTIDSSDDLSSYVGKELVGILRLKELRVENKASISTGRLLYADSYDLTNNNSIDDVPRIETGADTVLGHLDTAQKNTFLGNVIADSVTIGDEGLNVRGNLTVNGDFSGNGSVEIIGDLNADNFLYQVQYSSFKFKVGGDTVIGSGLSLDLGTYDFNGDLSVDSIALTGNTTVNVGNNLSVTQGVTQKDSSKLIVEKATQIGADLDLDNSSSTTFGTGNSTITGNALLEDSSFIRDSSDFGIRTISAASFSFLESSGIAVVAAVNTSGNFTSNSSGYIDIKDALSAQTVNIENVGNVTIARDATLSATDVLLTNVNRLYLGTVSAGGRFEINTSSTDNSNWSIGGIDGNPQTQISARRTIEIEGAANVSSLDCSAVTELKLSGAFVSSGGISLDDCKMVSSEAVSAGAQVSLKAATLQADSLTLSGTEGVISQNESELRVKNTANLNGPLVASSGSSFKARNLSATVFQLDGSTQQIVVNVESLQSTAAMTLLDTVIQPFQSSDSSFFGFGYSPISVQISSGGTLLLNENSRIDMTNVRADNYARDDLGLSYPACLANETVYSHAGVAAGLTECFYGHYDRADTAGFGSDTGGSISLEAPTVNIQGNVLAYGANRYGSGGSIKIQADQLLGSGTIDVRGFCDSCGSANSADGGGRALIAVDDVSGFTGSVFAQGAQDSSQIGGAGTILYANRDLSNRKLIADNGGNTAAQYSTPVHTVGELVISNLTGSAGIWDVEVAGTPWTTDNELAGRLVNLDVNDGAAPNYTIHSHTDNTLKIHTDDDLSVYDGKTLIGVHVFEIIEVKNGAYLDFGADRVIVNNIGASTIDLDRIRSGSGSVLQ</sequence>
<keyword evidence="3" id="KW-1185">Reference proteome</keyword>
<organism evidence="2 3">
    <name type="scientific">Pseudoteredinibacter isoporae</name>
    <dbReference type="NCBI Taxonomy" id="570281"/>
    <lineage>
        <taxon>Bacteria</taxon>
        <taxon>Pseudomonadati</taxon>
        <taxon>Pseudomonadota</taxon>
        <taxon>Gammaproteobacteria</taxon>
        <taxon>Cellvibrionales</taxon>
        <taxon>Cellvibrionaceae</taxon>
        <taxon>Pseudoteredinibacter</taxon>
    </lineage>
</organism>
<name>A0A7X0JUY2_9GAMM</name>
<feature type="signal peptide" evidence="1">
    <location>
        <begin position="1"/>
        <end position="27"/>
    </location>
</feature>
<dbReference type="RefSeq" id="WP_166847368.1">
    <property type="nucleotide sequence ID" value="NZ_JAAONY010000002.1"/>
</dbReference>
<proteinExistence type="predicted"/>
<feature type="chain" id="PRO_5030780954" evidence="1">
    <location>
        <begin position="28"/>
        <end position="1789"/>
    </location>
</feature>
<accession>A0A7X0JUY2</accession>
<protein>
    <submittedName>
        <fullName evidence="2">Uncharacterized protein</fullName>
    </submittedName>
</protein>
<evidence type="ECO:0000313" key="3">
    <source>
        <dbReference type="Proteomes" id="UP000528457"/>
    </source>
</evidence>